<protein>
    <submittedName>
        <fullName evidence="2">Uncharacterized protein</fullName>
    </submittedName>
</protein>
<dbReference type="Proteomes" id="UP001234989">
    <property type="component" value="Chromosome 8"/>
</dbReference>
<accession>A0AAF0ZLF0</accession>
<name>A0AAF0ZLF0_SOLVR</name>
<evidence type="ECO:0000313" key="2">
    <source>
        <dbReference type="EMBL" id="WMV41930.1"/>
    </source>
</evidence>
<dbReference type="EMBL" id="CP133619">
    <property type="protein sequence ID" value="WMV41930.1"/>
    <property type="molecule type" value="Genomic_DNA"/>
</dbReference>
<sequence>MDTIEQKGARKLKERRKKGVPNPERENQVGNRKKQSASHRTVLRCSAISPKVTELEDAKGKSKTAMKMTKGRIVDWVGNPDLLRRLDLRSTLFDNYKYLFKFLA</sequence>
<organism evidence="2 3">
    <name type="scientific">Solanum verrucosum</name>
    <dbReference type="NCBI Taxonomy" id="315347"/>
    <lineage>
        <taxon>Eukaryota</taxon>
        <taxon>Viridiplantae</taxon>
        <taxon>Streptophyta</taxon>
        <taxon>Embryophyta</taxon>
        <taxon>Tracheophyta</taxon>
        <taxon>Spermatophyta</taxon>
        <taxon>Magnoliopsida</taxon>
        <taxon>eudicotyledons</taxon>
        <taxon>Gunneridae</taxon>
        <taxon>Pentapetalae</taxon>
        <taxon>asterids</taxon>
        <taxon>lamiids</taxon>
        <taxon>Solanales</taxon>
        <taxon>Solanaceae</taxon>
        <taxon>Solanoideae</taxon>
        <taxon>Solaneae</taxon>
        <taxon>Solanum</taxon>
    </lineage>
</organism>
<gene>
    <name evidence="2" type="ORF">MTR67_035315</name>
</gene>
<dbReference type="AlphaFoldDB" id="A0AAF0ZLF0"/>
<reference evidence="2" key="1">
    <citation type="submission" date="2023-08" db="EMBL/GenBank/DDBJ databases">
        <title>A de novo genome assembly of Solanum verrucosum Schlechtendal, a Mexican diploid species geographically isolated from the other diploid A-genome species in potato relatives.</title>
        <authorList>
            <person name="Hosaka K."/>
        </authorList>
    </citation>
    <scope>NUCLEOTIDE SEQUENCE</scope>
    <source>
        <tissue evidence="2">Young leaves</tissue>
    </source>
</reference>
<keyword evidence="3" id="KW-1185">Reference proteome</keyword>
<evidence type="ECO:0000313" key="3">
    <source>
        <dbReference type="Proteomes" id="UP001234989"/>
    </source>
</evidence>
<feature type="compositionally biased region" description="Basic residues" evidence="1">
    <location>
        <begin position="9"/>
        <end position="19"/>
    </location>
</feature>
<evidence type="ECO:0000256" key="1">
    <source>
        <dbReference type="SAM" id="MobiDB-lite"/>
    </source>
</evidence>
<proteinExistence type="predicted"/>
<feature type="region of interest" description="Disordered" evidence="1">
    <location>
        <begin position="1"/>
        <end position="41"/>
    </location>
</feature>